<dbReference type="AlphaFoldDB" id="A0A1F5MZ05"/>
<proteinExistence type="predicted"/>
<accession>A0A1F5MZ05</accession>
<reference evidence="1 2" key="1">
    <citation type="journal article" date="2016" name="Nat. Commun.">
        <title>Thousands of microbial genomes shed light on interconnected biogeochemical processes in an aquifer system.</title>
        <authorList>
            <person name="Anantharaman K."/>
            <person name="Brown C.T."/>
            <person name="Hug L.A."/>
            <person name="Sharon I."/>
            <person name="Castelle C.J."/>
            <person name="Probst A.J."/>
            <person name="Thomas B.C."/>
            <person name="Singh A."/>
            <person name="Wilkins M.J."/>
            <person name="Karaoz U."/>
            <person name="Brodie E.L."/>
            <person name="Williams K.H."/>
            <person name="Hubbard S.S."/>
            <person name="Banfield J.F."/>
        </authorList>
    </citation>
    <scope>NUCLEOTIDE SEQUENCE [LARGE SCALE GENOMIC DNA]</scope>
</reference>
<evidence type="ECO:0000313" key="2">
    <source>
        <dbReference type="Proteomes" id="UP000177135"/>
    </source>
</evidence>
<organism evidence="1 2">
    <name type="scientific">Candidatus Daviesbacteria bacterium RIFOXYD1_FULL_41_10</name>
    <dbReference type="NCBI Taxonomy" id="1797801"/>
    <lineage>
        <taxon>Bacteria</taxon>
        <taxon>Candidatus Daviesiibacteriota</taxon>
    </lineage>
</organism>
<evidence type="ECO:0000313" key="1">
    <source>
        <dbReference type="EMBL" id="OGE70619.1"/>
    </source>
</evidence>
<gene>
    <name evidence="1" type="ORF">A2617_01025</name>
</gene>
<protein>
    <submittedName>
        <fullName evidence="1">Uncharacterized protein</fullName>
    </submittedName>
</protein>
<name>A0A1F5MZ05_9BACT</name>
<dbReference type="Proteomes" id="UP000177135">
    <property type="component" value="Unassembled WGS sequence"/>
</dbReference>
<sequence>MHSHIDQTINIISKKLKKRFGKRIESLLLFGSSRYQNRSGKPDDIDLELLLDIPNKNDLLHLSQIISMINQQAELHTSYKSQLKELKGFRRKAQGSYLLYSLADGILLAGRENYFKLLLGKIQPNTVKKDLMIKNQEYQYSLREFLIEKDLLKFIKYLLRYISQLMIVNDELTYPELLRLSREDFIQKIFQSSIFSKQEIRSLKTILNRKNINKNELIKKGTEILFRTDTLLQKQYHQIYG</sequence>
<dbReference type="EMBL" id="MFEC01000039">
    <property type="protein sequence ID" value="OGE70619.1"/>
    <property type="molecule type" value="Genomic_DNA"/>
</dbReference>
<comment type="caution">
    <text evidence="1">The sequence shown here is derived from an EMBL/GenBank/DDBJ whole genome shotgun (WGS) entry which is preliminary data.</text>
</comment>